<evidence type="ECO:0000313" key="2">
    <source>
        <dbReference type="Proteomes" id="UP000245535"/>
    </source>
</evidence>
<proteinExistence type="predicted"/>
<name>A0A315Z7Z3_SEDFL</name>
<keyword evidence="2" id="KW-1185">Reference proteome</keyword>
<evidence type="ECO:0000313" key="1">
    <source>
        <dbReference type="EMBL" id="PWJ40977.1"/>
    </source>
</evidence>
<dbReference type="Proteomes" id="UP000245535">
    <property type="component" value="Unassembled WGS sequence"/>
</dbReference>
<dbReference type="EMBL" id="QGDO01000004">
    <property type="protein sequence ID" value="PWJ40977.1"/>
    <property type="molecule type" value="Genomic_DNA"/>
</dbReference>
<sequence length="387" mass="42288">MKKLTTFVTLGAALFATTSLTSCEEETELPGRVPDVPRVFSSAYDFTELDQVQLAIEVGSGVESIALEIAGESLPMNFEAGKASFNASLSEVGLGEESVASSAFTFVIKELSGETLTYDSKFTRSTPFAFTVPSLIQKNNMDTLWVEVATKNAAIDTKEVLYKVVKKGEEAEGISYMPTTAEWNEGKLGLVLDGSSYDVADTIMVKAMAEAGDLSAEAETSTVVDYYTFGSEVTGKVFDKMNTEFSLWLNDTSAMAQDVKFVQEGFMTNLVGMDVSYEEGEEDVYVVSRAIEFVVADANYELGDIVATKSLFDQGTSVSTLNDLREGDVFIFKISETKMNKADEEDKMMAEKWGVVKVTSEERPSDANGMPTGNNKLVVDYRYVVEM</sequence>
<dbReference type="RefSeq" id="WP_109619905.1">
    <property type="nucleotide sequence ID" value="NZ_QGDO01000004.1"/>
</dbReference>
<gene>
    <name evidence="1" type="ORF">BC781_104243</name>
</gene>
<dbReference type="PROSITE" id="PS51257">
    <property type="entry name" value="PROKAR_LIPOPROTEIN"/>
    <property type="match status" value="1"/>
</dbReference>
<organism evidence="1 2">
    <name type="scientific">Sediminitomix flava</name>
    <dbReference type="NCBI Taxonomy" id="379075"/>
    <lineage>
        <taxon>Bacteria</taxon>
        <taxon>Pseudomonadati</taxon>
        <taxon>Bacteroidota</taxon>
        <taxon>Cytophagia</taxon>
        <taxon>Cytophagales</taxon>
        <taxon>Flammeovirgaceae</taxon>
        <taxon>Sediminitomix</taxon>
    </lineage>
</organism>
<reference evidence="1 2" key="1">
    <citation type="submission" date="2018-03" db="EMBL/GenBank/DDBJ databases">
        <title>Genomic Encyclopedia of Archaeal and Bacterial Type Strains, Phase II (KMG-II): from individual species to whole genera.</title>
        <authorList>
            <person name="Goeker M."/>
        </authorList>
    </citation>
    <scope>NUCLEOTIDE SEQUENCE [LARGE SCALE GENOMIC DNA]</scope>
    <source>
        <strain evidence="1 2">DSM 28229</strain>
    </source>
</reference>
<comment type="caution">
    <text evidence="1">The sequence shown here is derived from an EMBL/GenBank/DDBJ whole genome shotgun (WGS) entry which is preliminary data.</text>
</comment>
<accession>A0A315Z7Z3</accession>
<dbReference type="AlphaFoldDB" id="A0A315Z7Z3"/>
<protein>
    <submittedName>
        <fullName evidence="1">Uncharacterized protein</fullName>
    </submittedName>
</protein>